<accession>A0A0G0ZG91</accession>
<feature type="transmembrane region" description="Helical" evidence="6">
    <location>
        <begin position="167"/>
        <end position="188"/>
    </location>
</feature>
<name>A0A0G0ZG91_9BACT</name>
<dbReference type="AlphaFoldDB" id="A0A0G0ZG91"/>
<dbReference type="STRING" id="1618756.UV12_C0005G0040"/>
<gene>
    <name evidence="8" type="ORF">UV12_C0005G0040</name>
</gene>
<dbReference type="InterPro" id="IPR032816">
    <property type="entry name" value="VTT_dom"/>
</dbReference>
<dbReference type="PANTHER" id="PTHR42709">
    <property type="entry name" value="ALKALINE PHOSPHATASE LIKE PROTEIN"/>
    <property type="match status" value="1"/>
</dbReference>
<proteinExistence type="predicted"/>
<evidence type="ECO:0000313" key="8">
    <source>
        <dbReference type="EMBL" id="KKS47765.1"/>
    </source>
</evidence>
<evidence type="ECO:0000256" key="6">
    <source>
        <dbReference type="SAM" id="Phobius"/>
    </source>
</evidence>
<feature type="transmembrane region" description="Helical" evidence="6">
    <location>
        <begin position="139"/>
        <end position="161"/>
    </location>
</feature>
<protein>
    <submittedName>
        <fullName evidence="8">DedA family protein</fullName>
    </submittedName>
</protein>
<dbReference type="EMBL" id="LCDG01000005">
    <property type="protein sequence ID" value="KKS47765.1"/>
    <property type="molecule type" value="Genomic_DNA"/>
</dbReference>
<keyword evidence="3 6" id="KW-0812">Transmembrane</keyword>
<evidence type="ECO:0000313" key="9">
    <source>
        <dbReference type="Proteomes" id="UP000034704"/>
    </source>
</evidence>
<evidence type="ECO:0000256" key="3">
    <source>
        <dbReference type="ARBA" id="ARBA00022692"/>
    </source>
</evidence>
<feature type="transmembrane region" description="Helical" evidence="6">
    <location>
        <begin position="18"/>
        <end position="42"/>
    </location>
</feature>
<dbReference type="PANTHER" id="PTHR42709:SF6">
    <property type="entry name" value="UNDECAPRENYL PHOSPHATE TRANSPORTER A"/>
    <property type="match status" value="1"/>
</dbReference>
<dbReference type="InterPro" id="IPR051311">
    <property type="entry name" value="DedA_domain"/>
</dbReference>
<reference evidence="8 9" key="1">
    <citation type="journal article" date="2015" name="Nature">
        <title>rRNA introns, odd ribosomes, and small enigmatic genomes across a large radiation of phyla.</title>
        <authorList>
            <person name="Brown C.T."/>
            <person name="Hug L.A."/>
            <person name="Thomas B.C."/>
            <person name="Sharon I."/>
            <person name="Castelle C.J."/>
            <person name="Singh A."/>
            <person name="Wilkins M.J."/>
            <person name="Williams K.H."/>
            <person name="Banfield J.F."/>
        </authorList>
    </citation>
    <scope>NUCLEOTIDE SEQUENCE [LARGE SCALE GENOMIC DNA]</scope>
</reference>
<comment type="caution">
    <text evidence="8">The sequence shown here is derived from an EMBL/GenBank/DDBJ whole genome shotgun (WGS) entry which is preliminary data.</text>
</comment>
<evidence type="ECO:0000256" key="5">
    <source>
        <dbReference type="ARBA" id="ARBA00023136"/>
    </source>
</evidence>
<evidence type="ECO:0000256" key="1">
    <source>
        <dbReference type="ARBA" id="ARBA00004651"/>
    </source>
</evidence>
<dbReference type="GO" id="GO:0005886">
    <property type="term" value="C:plasma membrane"/>
    <property type="evidence" value="ECO:0007669"/>
    <property type="project" value="UniProtKB-SubCell"/>
</dbReference>
<feature type="transmembrane region" description="Helical" evidence="6">
    <location>
        <begin position="54"/>
        <end position="71"/>
    </location>
</feature>
<comment type="subcellular location">
    <subcellularLocation>
        <location evidence="1">Cell membrane</location>
        <topology evidence="1">Multi-pass membrane protein</topology>
    </subcellularLocation>
</comment>
<keyword evidence="2" id="KW-1003">Cell membrane</keyword>
<dbReference type="Pfam" id="PF09335">
    <property type="entry name" value="VTT_dom"/>
    <property type="match status" value="1"/>
</dbReference>
<keyword evidence="4 6" id="KW-1133">Transmembrane helix</keyword>
<evidence type="ECO:0000256" key="2">
    <source>
        <dbReference type="ARBA" id="ARBA00022475"/>
    </source>
</evidence>
<organism evidence="8 9">
    <name type="scientific">Candidatus Nomurabacteria bacterium GW2011_GWC2_42_20</name>
    <dbReference type="NCBI Taxonomy" id="1618756"/>
    <lineage>
        <taxon>Bacteria</taxon>
        <taxon>Candidatus Nomuraibacteriota</taxon>
    </lineage>
</organism>
<dbReference type="Proteomes" id="UP000034704">
    <property type="component" value="Unassembled WGS sequence"/>
</dbReference>
<keyword evidence="5 6" id="KW-0472">Membrane</keyword>
<evidence type="ECO:0000259" key="7">
    <source>
        <dbReference type="Pfam" id="PF09335"/>
    </source>
</evidence>
<sequence>MFEQSIDVFVQLVQDHRFWGYTILFFAMVFEGEMFLIAAGMLATLEAFDIGDTLLIAFCGVVLGNVMWYYFGSRLKDTGVSKRMIRWAEKAVVFFLPRFREKPFKSIFFSKFIYGANRATVIMSGVMRVHFDLFFRAEFLASILWVSLYFSVGYFFGYAAVNITHNASRFVLIVVAFMVGFILIQKLITHKYERYERKKLEKDNNT</sequence>
<evidence type="ECO:0000256" key="4">
    <source>
        <dbReference type="ARBA" id="ARBA00022989"/>
    </source>
</evidence>
<feature type="domain" description="VTT" evidence="7">
    <location>
        <begin position="32"/>
        <end position="154"/>
    </location>
</feature>